<comment type="caution">
    <text evidence="2">The sequence shown here is derived from an EMBL/GenBank/DDBJ whole genome shotgun (WGS) entry which is preliminary data.</text>
</comment>
<dbReference type="InterPro" id="IPR023799">
    <property type="entry name" value="RbfA_dom_sf"/>
</dbReference>
<feature type="region of interest" description="Disordered" evidence="1">
    <location>
        <begin position="160"/>
        <end position="218"/>
    </location>
</feature>
<feature type="compositionally biased region" description="Basic and acidic residues" evidence="1">
    <location>
        <begin position="197"/>
        <end position="218"/>
    </location>
</feature>
<protein>
    <submittedName>
        <fullName evidence="2">Uncharacterized protein</fullName>
    </submittedName>
</protein>
<reference evidence="2 3" key="1">
    <citation type="submission" date="2024-10" db="EMBL/GenBank/DDBJ databases">
        <authorList>
            <person name="Kim D."/>
        </authorList>
    </citation>
    <scope>NUCLEOTIDE SEQUENCE [LARGE SCALE GENOMIC DNA]</scope>
    <source>
        <strain evidence="2">BH-2024</strain>
    </source>
</reference>
<proteinExistence type="predicted"/>
<evidence type="ECO:0000256" key="1">
    <source>
        <dbReference type="SAM" id="MobiDB-lite"/>
    </source>
</evidence>
<dbReference type="InterPro" id="IPR015946">
    <property type="entry name" value="KH_dom-like_a/b"/>
</dbReference>
<dbReference type="SUPFAM" id="SSF89919">
    <property type="entry name" value="Ribosome-binding factor A, RbfA"/>
    <property type="match status" value="1"/>
</dbReference>
<gene>
    <name evidence="2" type="ORF">niasHT_023254</name>
</gene>
<accession>A0ABD2JDE3</accession>
<dbReference type="PANTHER" id="PTHR14725:SF0">
    <property type="entry name" value="RIBOSOME-BINDING FACTOR A, MITOCHONDRIAL-RELATED"/>
    <property type="match status" value="1"/>
</dbReference>
<evidence type="ECO:0000313" key="3">
    <source>
        <dbReference type="Proteomes" id="UP001620626"/>
    </source>
</evidence>
<evidence type="ECO:0000313" key="2">
    <source>
        <dbReference type="EMBL" id="KAL3088636.1"/>
    </source>
</evidence>
<dbReference type="InterPro" id="IPR000238">
    <property type="entry name" value="RbfA"/>
</dbReference>
<keyword evidence="3" id="KW-1185">Reference proteome</keyword>
<dbReference type="Proteomes" id="UP001620626">
    <property type="component" value="Unassembled WGS sequence"/>
</dbReference>
<sequence length="218" mass="25554">MTRRFTLECLSRFGTEVEDVKLILGNQHLYYRKLSDTKRRQFANLYQRALEDLISGDYELHGILITRIEVPLVLKHIQIHWRCTGDVQRDEEIDQILEKHADSLRSKLSEMFFHTPIPPFVFVEDRRHLYEQELSKLLEIADYGMQYRAVSHVGAILGSSRDTGTKSADPNDPAVPKEQVPPRWLENWRNRRAKAAQKKESIEKRKESEVILDGNRDN</sequence>
<organism evidence="2 3">
    <name type="scientific">Heterodera trifolii</name>
    <dbReference type="NCBI Taxonomy" id="157864"/>
    <lineage>
        <taxon>Eukaryota</taxon>
        <taxon>Metazoa</taxon>
        <taxon>Ecdysozoa</taxon>
        <taxon>Nematoda</taxon>
        <taxon>Chromadorea</taxon>
        <taxon>Rhabditida</taxon>
        <taxon>Tylenchina</taxon>
        <taxon>Tylenchomorpha</taxon>
        <taxon>Tylenchoidea</taxon>
        <taxon>Heteroderidae</taxon>
        <taxon>Heteroderinae</taxon>
        <taxon>Heterodera</taxon>
    </lineage>
</organism>
<dbReference type="AlphaFoldDB" id="A0ABD2JDE3"/>
<dbReference type="InterPro" id="IPR039212">
    <property type="entry name" value="RBFA_mitochondrial"/>
</dbReference>
<dbReference type="Pfam" id="PF02033">
    <property type="entry name" value="RBFA"/>
    <property type="match status" value="1"/>
</dbReference>
<dbReference type="PANTHER" id="PTHR14725">
    <property type="entry name" value="RIBOSOME-BINDING FACTOR A, MITOCHONDRIAL-RELATED"/>
    <property type="match status" value="1"/>
</dbReference>
<dbReference type="Gene3D" id="3.30.300.20">
    <property type="match status" value="1"/>
</dbReference>
<name>A0ABD2JDE3_9BILA</name>
<dbReference type="EMBL" id="JBICBT010000998">
    <property type="protein sequence ID" value="KAL3088636.1"/>
    <property type="molecule type" value="Genomic_DNA"/>
</dbReference>